<feature type="region of interest" description="Disordered" evidence="1">
    <location>
        <begin position="118"/>
        <end position="140"/>
    </location>
</feature>
<feature type="compositionally biased region" description="Polar residues" evidence="1">
    <location>
        <begin position="131"/>
        <end position="140"/>
    </location>
</feature>
<keyword evidence="2" id="KW-1133">Transmembrane helix</keyword>
<dbReference type="GeneID" id="91098347"/>
<proteinExistence type="predicted"/>
<keyword evidence="2" id="KW-0472">Membrane</keyword>
<keyword evidence="2" id="KW-0812">Transmembrane</keyword>
<gene>
    <name evidence="3" type="ORF">L201_007679</name>
</gene>
<dbReference type="RefSeq" id="XP_066079482.1">
    <property type="nucleotide sequence ID" value="XM_066223385.1"/>
</dbReference>
<feature type="transmembrane region" description="Helical" evidence="2">
    <location>
        <begin position="6"/>
        <end position="24"/>
    </location>
</feature>
<dbReference type="EMBL" id="CP144108">
    <property type="protein sequence ID" value="WWC92720.1"/>
    <property type="molecule type" value="Genomic_DNA"/>
</dbReference>
<dbReference type="Proteomes" id="UP001355207">
    <property type="component" value="Chromosome 11"/>
</dbReference>
<dbReference type="AlphaFoldDB" id="A0AAX4K7D6"/>
<reference evidence="3 4" key="1">
    <citation type="submission" date="2024-01" db="EMBL/GenBank/DDBJ databases">
        <title>Comparative genomics of Cryptococcus and Kwoniella reveals pathogenesis evolution and contrasting modes of karyotype evolution via chromosome fusion or intercentromeric recombination.</title>
        <authorList>
            <person name="Coelho M.A."/>
            <person name="David-Palma M."/>
            <person name="Shea T."/>
            <person name="Bowers K."/>
            <person name="McGinley-Smith S."/>
            <person name="Mohammad A.W."/>
            <person name="Gnirke A."/>
            <person name="Yurkov A.M."/>
            <person name="Nowrousian M."/>
            <person name="Sun S."/>
            <person name="Cuomo C.A."/>
            <person name="Heitman J."/>
        </authorList>
    </citation>
    <scope>NUCLEOTIDE SEQUENCE [LARGE SCALE GENOMIC DNA]</scope>
    <source>
        <strain evidence="3 4">CBS 6074</strain>
    </source>
</reference>
<sequence length="140" mass="15534">MIYVAAFLILIVVIVLVWLIRLAVAQNQRRKLRKNPNVLPSQIQDLNHRPTFSETAEDVASRVGRHNRQRGSDPYSYHRRSDVGGVTRMVDPSASVTSLPAYGAASLPVHPVATYDPTRPYSLEAPPKYSAATTQPNQTV</sequence>
<feature type="compositionally biased region" description="Polar residues" evidence="1">
    <location>
        <begin position="41"/>
        <end position="54"/>
    </location>
</feature>
<evidence type="ECO:0000256" key="2">
    <source>
        <dbReference type="SAM" id="Phobius"/>
    </source>
</evidence>
<feature type="region of interest" description="Disordered" evidence="1">
    <location>
        <begin position="41"/>
        <end position="84"/>
    </location>
</feature>
<protein>
    <submittedName>
        <fullName evidence="3">Uncharacterized protein</fullName>
    </submittedName>
</protein>
<evidence type="ECO:0000313" key="4">
    <source>
        <dbReference type="Proteomes" id="UP001355207"/>
    </source>
</evidence>
<name>A0AAX4K7D6_9TREE</name>
<accession>A0AAX4K7D6</accession>
<organism evidence="3 4">
    <name type="scientific">Kwoniella dendrophila CBS 6074</name>
    <dbReference type="NCBI Taxonomy" id="1295534"/>
    <lineage>
        <taxon>Eukaryota</taxon>
        <taxon>Fungi</taxon>
        <taxon>Dikarya</taxon>
        <taxon>Basidiomycota</taxon>
        <taxon>Agaricomycotina</taxon>
        <taxon>Tremellomycetes</taxon>
        <taxon>Tremellales</taxon>
        <taxon>Cryptococcaceae</taxon>
        <taxon>Kwoniella</taxon>
    </lineage>
</organism>
<keyword evidence="4" id="KW-1185">Reference proteome</keyword>
<evidence type="ECO:0000256" key="1">
    <source>
        <dbReference type="SAM" id="MobiDB-lite"/>
    </source>
</evidence>
<evidence type="ECO:0000313" key="3">
    <source>
        <dbReference type="EMBL" id="WWC92720.1"/>
    </source>
</evidence>